<dbReference type="PANTHER" id="PTHR24396">
    <property type="entry name" value="ZINC FINGER PROTEIN"/>
    <property type="match status" value="1"/>
</dbReference>
<evidence type="ECO:0000256" key="4">
    <source>
        <dbReference type="ARBA" id="ARBA00022833"/>
    </source>
</evidence>
<evidence type="ECO:0000259" key="8">
    <source>
        <dbReference type="PROSITE" id="PS50157"/>
    </source>
</evidence>
<feature type="compositionally biased region" description="Basic and acidic residues" evidence="7">
    <location>
        <begin position="1"/>
        <end position="29"/>
    </location>
</feature>
<evidence type="ECO:0000313" key="9">
    <source>
        <dbReference type="EMBL" id="CAG2053260.1"/>
    </source>
</evidence>
<accession>A0ABN7NBP0</accession>
<keyword evidence="5" id="KW-0539">Nucleus</keyword>
<evidence type="ECO:0000256" key="2">
    <source>
        <dbReference type="ARBA" id="ARBA00022723"/>
    </source>
</evidence>
<dbReference type="InterPro" id="IPR013087">
    <property type="entry name" value="Znf_C2H2_type"/>
</dbReference>
<organism evidence="9 10">
    <name type="scientific">Timema podura</name>
    <name type="common">Walking stick</name>
    <dbReference type="NCBI Taxonomy" id="61482"/>
    <lineage>
        <taxon>Eukaryota</taxon>
        <taxon>Metazoa</taxon>
        <taxon>Ecdysozoa</taxon>
        <taxon>Arthropoda</taxon>
        <taxon>Hexapoda</taxon>
        <taxon>Insecta</taxon>
        <taxon>Pterygota</taxon>
        <taxon>Neoptera</taxon>
        <taxon>Polyneoptera</taxon>
        <taxon>Phasmatodea</taxon>
        <taxon>Timematodea</taxon>
        <taxon>Timematoidea</taxon>
        <taxon>Timematidae</taxon>
        <taxon>Timema</taxon>
    </lineage>
</organism>
<keyword evidence="4" id="KW-0862">Zinc</keyword>
<protein>
    <recommendedName>
        <fullName evidence="8">C2H2-type domain-containing protein</fullName>
    </recommendedName>
</protein>
<evidence type="ECO:0000256" key="3">
    <source>
        <dbReference type="ARBA" id="ARBA00022771"/>
    </source>
</evidence>
<evidence type="ECO:0000256" key="6">
    <source>
        <dbReference type="PROSITE-ProRule" id="PRU00042"/>
    </source>
</evidence>
<keyword evidence="3 6" id="KW-0863">Zinc-finger</keyword>
<gene>
    <name evidence="9" type="ORF">TPAB3V08_LOCUS325</name>
</gene>
<comment type="caution">
    <text evidence="9">The sequence shown here is derived from an EMBL/GenBank/DDBJ whole genome shotgun (WGS) entry which is preliminary data.</text>
</comment>
<dbReference type="Gene3D" id="3.30.160.60">
    <property type="entry name" value="Classic Zinc Finger"/>
    <property type="match status" value="1"/>
</dbReference>
<dbReference type="InterPro" id="IPR036236">
    <property type="entry name" value="Znf_C2H2_sf"/>
</dbReference>
<evidence type="ECO:0000256" key="1">
    <source>
        <dbReference type="ARBA" id="ARBA00004123"/>
    </source>
</evidence>
<comment type="subcellular location">
    <subcellularLocation>
        <location evidence="1">Nucleus</location>
    </subcellularLocation>
</comment>
<dbReference type="Proteomes" id="UP001153148">
    <property type="component" value="Unassembled WGS sequence"/>
</dbReference>
<proteinExistence type="predicted"/>
<reference evidence="9" key="1">
    <citation type="submission" date="2021-03" db="EMBL/GenBank/DDBJ databases">
        <authorList>
            <person name="Tran Van P."/>
        </authorList>
    </citation>
    <scope>NUCLEOTIDE SEQUENCE</scope>
</reference>
<dbReference type="SMART" id="SM00355">
    <property type="entry name" value="ZnF_C2H2"/>
    <property type="match status" value="1"/>
</dbReference>
<dbReference type="InterPro" id="IPR051643">
    <property type="entry name" value="Transcr_Reg_ZincFinger"/>
</dbReference>
<dbReference type="PANTHER" id="PTHR24396:SF19">
    <property type="entry name" value="FI01119P"/>
    <property type="match status" value="1"/>
</dbReference>
<name>A0ABN7NBP0_TIMPD</name>
<dbReference type="PROSITE" id="PS00028">
    <property type="entry name" value="ZINC_FINGER_C2H2_1"/>
    <property type="match status" value="1"/>
</dbReference>
<evidence type="ECO:0000256" key="7">
    <source>
        <dbReference type="SAM" id="MobiDB-lite"/>
    </source>
</evidence>
<dbReference type="SUPFAM" id="SSF57667">
    <property type="entry name" value="beta-beta-alpha zinc fingers"/>
    <property type="match status" value="1"/>
</dbReference>
<feature type="region of interest" description="Disordered" evidence="7">
    <location>
        <begin position="1"/>
        <end position="32"/>
    </location>
</feature>
<keyword evidence="2" id="KW-0479">Metal-binding</keyword>
<dbReference type="PROSITE" id="PS50157">
    <property type="entry name" value="ZINC_FINGER_C2H2_2"/>
    <property type="match status" value="1"/>
</dbReference>
<evidence type="ECO:0000313" key="10">
    <source>
        <dbReference type="Proteomes" id="UP001153148"/>
    </source>
</evidence>
<feature type="domain" description="C2H2-type" evidence="8">
    <location>
        <begin position="61"/>
        <end position="88"/>
    </location>
</feature>
<sequence length="123" mass="14225">MTESKPAEPRDASRKKTGEDPHTFEKDGESTSLITLADKGQDGVVRRYVIRQRKVGNMRWHQCSYCMKEFKKPSDLVRHIRIHTNEKPFKVNRENAVVVNIETKSKTKTCLISRPVTVHVSYL</sequence>
<dbReference type="EMBL" id="CAJPIN010000249">
    <property type="protein sequence ID" value="CAG2053260.1"/>
    <property type="molecule type" value="Genomic_DNA"/>
</dbReference>
<keyword evidence="10" id="KW-1185">Reference proteome</keyword>
<evidence type="ECO:0000256" key="5">
    <source>
        <dbReference type="ARBA" id="ARBA00023242"/>
    </source>
</evidence>